<evidence type="ECO:0000256" key="5">
    <source>
        <dbReference type="ARBA" id="ARBA00022777"/>
    </source>
</evidence>
<dbReference type="OrthoDB" id="5979581at2759"/>
<dbReference type="GO" id="GO:0004674">
    <property type="term" value="F:protein serine/threonine kinase activity"/>
    <property type="evidence" value="ECO:0007669"/>
    <property type="project" value="UniProtKB-KW"/>
</dbReference>
<accession>A0A2B7Y1E1</accession>
<dbReference type="InterPro" id="IPR000719">
    <property type="entry name" value="Prot_kinase_dom"/>
</dbReference>
<evidence type="ECO:0000256" key="6">
    <source>
        <dbReference type="ARBA" id="ARBA00022840"/>
    </source>
</evidence>
<dbReference type="InterPro" id="IPR011009">
    <property type="entry name" value="Kinase-like_dom_sf"/>
</dbReference>
<dbReference type="Proteomes" id="UP000223968">
    <property type="component" value="Unassembled WGS sequence"/>
</dbReference>
<evidence type="ECO:0000256" key="8">
    <source>
        <dbReference type="ARBA" id="ARBA00048679"/>
    </source>
</evidence>
<dbReference type="AlphaFoldDB" id="A0A2B7Y1E1"/>
<dbReference type="PANTHER" id="PTHR47634">
    <property type="entry name" value="PROTEIN KINASE DOMAIN-CONTAINING PROTEIN-RELATED"/>
    <property type="match status" value="1"/>
</dbReference>
<protein>
    <recommendedName>
        <fullName evidence="1">non-specific serine/threonine protein kinase</fullName>
        <ecNumber evidence="1">2.7.11.1</ecNumber>
    </recommendedName>
</protein>
<sequence>MSILTNSVSRSRLARPHCAQILCRHVHLGEKAHHQPIEELLLPRYYERQYYPVKIGDVFKDQYRLISKLGYGAYSTVWLAWDKRASRYASLKVCVQDDGTPESPILNEVAMLRRLKKFAAEEESPGLFFTRLADDIFELHTPSGARHYVIASKPQGSSARVLQEWYPDGGSCQSFLKAEEQESQTPSIPITPADGRAPVYPTRQPDIDITGLPILTDFGQMRIALEGGNREWCMPDVYRAPEVVLRLAFSLDMWSIGVMTLELLEGKNLFNHIDRDNSQYVLPLALAQYIGYLGAPPLELIRQSPIFSDYFDKDGKFLHEEIIPQIFLEKFVTTIPPGEEKEQFLRFMQKLLTWDPEARANSYEICDDEWLMRPVETLS</sequence>
<comment type="catalytic activity">
    <reaction evidence="7">
        <text>L-threonyl-[protein] + ATP = O-phospho-L-threonyl-[protein] + ADP + H(+)</text>
        <dbReference type="Rhea" id="RHEA:46608"/>
        <dbReference type="Rhea" id="RHEA-COMP:11060"/>
        <dbReference type="Rhea" id="RHEA-COMP:11605"/>
        <dbReference type="ChEBI" id="CHEBI:15378"/>
        <dbReference type="ChEBI" id="CHEBI:30013"/>
        <dbReference type="ChEBI" id="CHEBI:30616"/>
        <dbReference type="ChEBI" id="CHEBI:61977"/>
        <dbReference type="ChEBI" id="CHEBI:456216"/>
        <dbReference type="EC" id="2.7.11.1"/>
    </reaction>
</comment>
<keyword evidence="2 10" id="KW-0723">Serine/threonine-protein kinase</keyword>
<gene>
    <name evidence="10" type="ORF">AJ79_03020</name>
</gene>
<dbReference type="Gene3D" id="3.30.200.20">
    <property type="entry name" value="Phosphorylase Kinase, domain 1"/>
    <property type="match status" value="1"/>
</dbReference>
<dbReference type="SUPFAM" id="SSF56112">
    <property type="entry name" value="Protein kinase-like (PK-like)"/>
    <property type="match status" value="2"/>
</dbReference>
<comment type="caution">
    <text evidence="10">The sequence shown here is derived from an EMBL/GenBank/DDBJ whole genome shotgun (WGS) entry which is preliminary data.</text>
</comment>
<evidence type="ECO:0000256" key="3">
    <source>
        <dbReference type="ARBA" id="ARBA00022679"/>
    </source>
</evidence>
<name>A0A2B7Y1E1_9EURO</name>
<dbReference type="GO" id="GO:0005737">
    <property type="term" value="C:cytoplasm"/>
    <property type="evidence" value="ECO:0007669"/>
    <property type="project" value="TreeGrafter"/>
</dbReference>
<keyword evidence="11" id="KW-1185">Reference proteome</keyword>
<evidence type="ECO:0000313" key="11">
    <source>
        <dbReference type="Proteomes" id="UP000223968"/>
    </source>
</evidence>
<dbReference type="Pfam" id="PF00069">
    <property type="entry name" value="Pkinase"/>
    <property type="match status" value="1"/>
</dbReference>
<dbReference type="GO" id="GO:0005524">
    <property type="term" value="F:ATP binding"/>
    <property type="evidence" value="ECO:0007669"/>
    <property type="project" value="UniProtKB-KW"/>
</dbReference>
<keyword evidence="3" id="KW-0808">Transferase</keyword>
<keyword evidence="5 10" id="KW-0418">Kinase</keyword>
<evidence type="ECO:0000313" key="10">
    <source>
        <dbReference type="EMBL" id="PGH14527.1"/>
    </source>
</evidence>
<proteinExistence type="predicted"/>
<dbReference type="EC" id="2.7.11.1" evidence="1"/>
<reference evidence="10 11" key="1">
    <citation type="submission" date="2017-10" db="EMBL/GenBank/DDBJ databases">
        <title>Comparative genomics in systemic dimorphic fungi from Ajellomycetaceae.</title>
        <authorList>
            <person name="Munoz J.F."/>
            <person name="Mcewen J.G."/>
            <person name="Clay O.K."/>
            <person name="Cuomo C.A."/>
        </authorList>
    </citation>
    <scope>NUCLEOTIDE SEQUENCE [LARGE SCALE GENOMIC DNA]</scope>
    <source>
        <strain evidence="10 11">UAMH5409</strain>
    </source>
</reference>
<dbReference type="PROSITE" id="PS50011">
    <property type="entry name" value="PROTEIN_KINASE_DOM"/>
    <property type="match status" value="1"/>
</dbReference>
<organism evidence="10 11">
    <name type="scientific">Helicocarpus griseus UAMH5409</name>
    <dbReference type="NCBI Taxonomy" id="1447875"/>
    <lineage>
        <taxon>Eukaryota</taxon>
        <taxon>Fungi</taxon>
        <taxon>Dikarya</taxon>
        <taxon>Ascomycota</taxon>
        <taxon>Pezizomycotina</taxon>
        <taxon>Eurotiomycetes</taxon>
        <taxon>Eurotiomycetidae</taxon>
        <taxon>Onygenales</taxon>
        <taxon>Ajellomycetaceae</taxon>
        <taxon>Helicocarpus</taxon>
    </lineage>
</organism>
<feature type="domain" description="Protein kinase" evidence="9">
    <location>
        <begin position="63"/>
        <end position="371"/>
    </location>
</feature>
<dbReference type="SMART" id="SM00220">
    <property type="entry name" value="S_TKc"/>
    <property type="match status" value="1"/>
</dbReference>
<dbReference type="InterPro" id="IPR051334">
    <property type="entry name" value="SRPK"/>
</dbReference>
<evidence type="ECO:0000256" key="1">
    <source>
        <dbReference type="ARBA" id="ARBA00012513"/>
    </source>
</evidence>
<dbReference type="PANTHER" id="PTHR47634:SF9">
    <property type="entry name" value="PROTEIN KINASE DOMAIN-CONTAINING PROTEIN-RELATED"/>
    <property type="match status" value="1"/>
</dbReference>
<evidence type="ECO:0000256" key="4">
    <source>
        <dbReference type="ARBA" id="ARBA00022741"/>
    </source>
</evidence>
<dbReference type="GO" id="GO:0000245">
    <property type="term" value="P:spliceosomal complex assembly"/>
    <property type="evidence" value="ECO:0007669"/>
    <property type="project" value="TreeGrafter"/>
</dbReference>
<keyword evidence="6" id="KW-0067">ATP-binding</keyword>
<keyword evidence="4" id="KW-0547">Nucleotide-binding</keyword>
<comment type="catalytic activity">
    <reaction evidence="8">
        <text>L-seryl-[protein] + ATP = O-phospho-L-seryl-[protein] + ADP + H(+)</text>
        <dbReference type="Rhea" id="RHEA:17989"/>
        <dbReference type="Rhea" id="RHEA-COMP:9863"/>
        <dbReference type="Rhea" id="RHEA-COMP:11604"/>
        <dbReference type="ChEBI" id="CHEBI:15378"/>
        <dbReference type="ChEBI" id="CHEBI:29999"/>
        <dbReference type="ChEBI" id="CHEBI:30616"/>
        <dbReference type="ChEBI" id="CHEBI:83421"/>
        <dbReference type="ChEBI" id="CHEBI:456216"/>
        <dbReference type="EC" id="2.7.11.1"/>
    </reaction>
</comment>
<dbReference type="EMBL" id="PDNB01000034">
    <property type="protein sequence ID" value="PGH14527.1"/>
    <property type="molecule type" value="Genomic_DNA"/>
</dbReference>
<dbReference type="Gene3D" id="1.10.510.10">
    <property type="entry name" value="Transferase(Phosphotransferase) domain 1"/>
    <property type="match status" value="2"/>
</dbReference>
<evidence type="ECO:0000256" key="7">
    <source>
        <dbReference type="ARBA" id="ARBA00047899"/>
    </source>
</evidence>
<evidence type="ECO:0000259" key="9">
    <source>
        <dbReference type="PROSITE" id="PS50011"/>
    </source>
</evidence>
<evidence type="ECO:0000256" key="2">
    <source>
        <dbReference type="ARBA" id="ARBA00022527"/>
    </source>
</evidence>
<dbReference type="STRING" id="1447875.A0A2B7Y1E1"/>
<dbReference type="GO" id="GO:0050684">
    <property type="term" value="P:regulation of mRNA processing"/>
    <property type="evidence" value="ECO:0007669"/>
    <property type="project" value="TreeGrafter"/>
</dbReference>
<dbReference type="GO" id="GO:0005634">
    <property type="term" value="C:nucleus"/>
    <property type="evidence" value="ECO:0007669"/>
    <property type="project" value="TreeGrafter"/>
</dbReference>